<feature type="non-terminal residue" evidence="2">
    <location>
        <position position="1"/>
    </location>
</feature>
<feature type="non-terminal residue" evidence="2">
    <location>
        <position position="880"/>
    </location>
</feature>
<protein>
    <submittedName>
        <fullName evidence="2">Uncharacterized protein</fullName>
    </submittedName>
</protein>
<dbReference type="SUPFAM" id="SSF56219">
    <property type="entry name" value="DNase I-like"/>
    <property type="match status" value="1"/>
</dbReference>
<dbReference type="InterPro" id="IPR036691">
    <property type="entry name" value="Endo/exonu/phosph_ase_sf"/>
</dbReference>
<sequence>MVYVISQGARATKVLTQDERQLLQDLDLHLQDAAWHACRISVQQKALLMTNNCRLVRRARRKWYRRLTEKCNTHDRRAGLGFEVPPVYIEATKDADTEEQEPEVLTAQLQQCSLRCGTLNMHLLSPGPWFEPLLEQCDVMFLQEVTTQCLEDFCLLGQQKGYEVVSPLLRGQAPAEGFDVCLLLKHDVVQSRRVTISPLPLPSSRRFVQVHVTLPANGWRDAWQEDGSPEDRCGTWHPEAAPAQDARVCTWRFDRILTLCQFGSMDKPSPTPLRAGTEAAERVSFATVELQRGPFDVQFQSADLDHAFVSATFNVMPLAAGAREVSSECLKVLRPGLGPKIARRPLERESCTQRQHAQSFCGKDYEKPRMLPGMGAILEDSRRKYVTSLNVKEDSNALKDLASVELARVDENVVKKSKVALYLDRFNMRAQADISAASLENMSLFQFISRTDRRGKSLHLRKKSIIVKERPFLRLDARRKEAGAMARLCLRLHRPFQTEGDDPIHLEEASAVTELRAFVQSPTCPVWLKKRYAKRNRVKALRRADAAADNSESHGAEVCPAVPAASAASVPAVAAATMPASPAIENQDGVRGAEVRPAAAALVSSQAKAATRAVHVINLSAGHNTEESGAEDTAEGNLDPNEKVPPSLASRKKNVVLKPYAELWEYIKAETLKQCGLAVSSSPAHRVGFDGPVSIPHAELKTGAWRQSVFRLEPHSLEHEEWEDAADREAKRLRYVQAATHEQSTGRPGKRIHEVSLPVDADALMCADFDTRAEWDALNPYLDNVRAQWLCPELAVKICPETKGYVLKPTCMGQSLYKESLLRLRDAAHTKEDVQLWKSHDLTDVAACTLTVEERKFFRGQMRALVCENRRAGQFNGRRL</sequence>
<evidence type="ECO:0000313" key="2">
    <source>
        <dbReference type="EMBL" id="CAK9003681.1"/>
    </source>
</evidence>
<evidence type="ECO:0000313" key="3">
    <source>
        <dbReference type="Proteomes" id="UP001642484"/>
    </source>
</evidence>
<dbReference type="Proteomes" id="UP001642484">
    <property type="component" value="Unassembled WGS sequence"/>
</dbReference>
<name>A0ABP0IM54_9DINO</name>
<feature type="region of interest" description="Disordered" evidence="1">
    <location>
        <begin position="621"/>
        <end position="647"/>
    </location>
</feature>
<proteinExistence type="predicted"/>
<accession>A0ABP0IM54</accession>
<gene>
    <name evidence="2" type="ORF">CCMP2556_LOCUS7376</name>
</gene>
<comment type="caution">
    <text evidence="2">The sequence shown here is derived from an EMBL/GenBank/DDBJ whole genome shotgun (WGS) entry which is preliminary data.</text>
</comment>
<keyword evidence="3" id="KW-1185">Reference proteome</keyword>
<evidence type="ECO:0000256" key="1">
    <source>
        <dbReference type="SAM" id="MobiDB-lite"/>
    </source>
</evidence>
<reference evidence="2 3" key="1">
    <citation type="submission" date="2024-02" db="EMBL/GenBank/DDBJ databases">
        <authorList>
            <person name="Chen Y."/>
            <person name="Shah S."/>
            <person name="Dougan E. K."/>
            <person name="Thang M."/>
            <person name="Chan C."/>
        </authorList>
    </citation>
    <scope>NUCLEOTIDE SEQUENCE [LARGE SCALE GENOMIC DNA]</scope>
</reference>
<organism evidence="2 3">
    <name type="scientific">Durusdinium trenchii</name>
    <dbReference type="NCBI Taxonomy" id="1381693"/>
    <lineage>
        <taxon>Eukaryota</taxon>
        <taxon>Sar</taxon>
        <taxon>Alveolata</taxon>
        <taxon>Dinophyceae</taxon>
        <taxon>Suessiales</taxon>
        <taxon>Symbiodiniaceae</taxon>
        <taxon>Durusdinium</taxon>
    </lineage>
</organism>
<dbReference type="EMBL" id="CAXAMN010003275">
    <property type="protein sequence ID" value="CAK9003681.1"/>
    <property type="molecule type" value="Genomic_DNA"/>
</dbReference>